<feature type="domain" description="MIF4G" evidence="2">
    <location>
        <begin position="591"/>
        <end position="742"/>
    </location>
</feature>
<protein>
    <recommendedName>
        <fullName evidence="2">MIF4G domain-containing protein</fullName>
    </recommendedName>
</protein>
<dbReference type="Pfam" id="PF02854">
    <property type="entry name" value="MIF4G"/>
    <property type="match status" value="1"/>
</dbReference>
<feature type="region of interest" description="Disordered" evidence="1">
    <location>
        <begin position="789"/>
        <end position="856"/>
    </location>
</feature>
<evidence type="ECO:0000256" key="1">
    <source>
        <dbReference type="SAM" id="MobiDB-lite"/>
    </source>
</evidence>
<dbReference type="GO" id="GO:0005737">
    <property type="term" value="C:cytoplasm"/>
    <property type="evidence" value="ECO:0007669"/>
    <property type="project" value="TreeGrafter"/>
</dbReference>
<reference evidence="3 4" key="1">
    <citation type="submission" date="2019-07" db="EMBL/GenBank/DDBJ databases">
        <title>Genome assembly of two rare yeast pathogens: Diutina rugosa and Trichomonascus ciferrii.</title>
        <authorList>
            <person name="Mixao V."/>
            <person name="Saus E."/>
            <person name="Hansen A."/>
            <person name="Lass-Flor C."/>
            <person name="Gabaldon T."/>
        </authorList>
    </citation>
    <scope>NUCLEOTIDE SEQUENCE [LARGE SCALE GENOMIC DNA]</scope>
    <source>
        <strain evidence="3 4">CBS 613</strain>
    </source>
</reference>
<evidence type="ECO:0000259" key="2">
    <source>
        <dbReference type="Pfam" id="PF02854"/>
    </source>
</evidence>
<name>A0A642UPX4_DIURU</name>
<dbReference type="GO" id="GO:0000184">
    <property type="term" value="P:nuclear-transcribed mRNA catabolic process, nonsense-mediated decay"/>
    <property type="evidence" value="ECO:0007669"/>
    <property type="project" value="InterPro"/>
</dbReference>
<accession>A0A642UPX4</accession>
<dbReference type="InterPro" id="IPR003890">
    <property type="entry name" value="MIF4G-like_typ-3"/>
</dbReference>
<dbReference type="VEuPathDB" id="FungiDB:DIURU_002565"/>
<dbReference type="InterPro" id="IPR016024">
    <property type="entry name" value="ARM-type_fold"/>
</dbReference>
<comment type="caution">
    <text evidence="3">The sequence shown here is derived from an EMBL/GenBank/DDBJ whole genome shotgun (WGS) entry which is preliminary data.</text>
</comment>
<dbReference type="GO" id="GO:0003723">
    <property type="term" value="F:RNA binding"/>
    <property type="evidence" value="ECO:0007669"/>
    <property type="project" value="InterPro"/>
</dbReference>
<evidence type="ECO:0000313" key="3">
    <source>
        <dbReference type="EMBL" id="KAA8903137.1"/>
    </source>
</evidence>
<sequence length="952" mass="107115">MDYDALRQANAAGWLVDEPTSSGKLDSSLKRNTAFIKRLRMVSADTKEAILAELAAVSLSKYLSELSTSLIEGMSKLSKRDDIYAAVEVASALHERFGILVTPSINSGILALLKDPEITAKQSAVVVELVAELQRVGLFENLAMTDRASLPSDYAKRYSKLEKQPMVVVVLKDLLSQRFSSGDMLPVVQRVVKRYGPAFEGLDGVLQVVEVYHEAVLKQVKGLQKQVAVLDANNRKAAVRVGRFLPEHTEPLEAAQQQLAKFHAAAEAVATVMNFDQPGPLEMAAGDAVDTQAPQVEVVKTKLDEELVFESAAQRAFYTEIPTLESLESSDIEVLDVYTWVTKFERASAPEEQLALSLAKGGFNNKATHQKIVKRMLDLKSTASPEFFSKWSRMLAIAKVEAKAVIDDLVSQLDSEFRHHVKLEHMYLFLELVKFHLVPMHIIFHKIRTLTLHIDAGANLDLLVMIYENCGRFLYYDPEYEEEMKRMVELLKDCQRKSSLSVNKKMAVRSLVQIVEPVRGVKPSQRQEGPQWSPKQLFVSRLLGSQLCQDNMPVILSIFKSTDVVFDPEIQPVFLYSFSHPELVNYDALGLLARIFKYVVARQRPLLVKVIDQVIESIKRGLELNDYRLNRVRMAQAKFLAECFNHQLISLKVIVSVCYKIITLGHPNNQPLPQADVALDMPDNYFRVSLVCTVLLALRAPLSLWKSSAKQSVTTLLVFTQYYIFCKAQLPVETRFKVDELLAMYGEVVDYQPLQSLGEAARALQMIVAEQGSLQNDADEVEEAWGNQEVAPADDLDDDEDEDEDLEDDLEDEDDDDLDDEEDEDLEDDLDDDDDDDDDDDSSGQASDADDDEDSHWDKRMAAEIDREIARMVHASADAGKRGQGRKVQLEVPVESGGANFKLMSRRGKSTQVHQLKSMPVDNKFAELVQRNRQDQAAYRERILRLAHDMAD</sequence>
<evidence type="ECO:0000313" key="4">
    <source>
        <dbReference type="Proteomes" id="UP000449547"/>
    </source>
</evidence>
<feature type="compositionally biased region" description="Acidic residues" evidence="1">
    <location>
        <begin position="792"/>
        <end position="855"/>
    </location>
</feature>
<dbReference type="GO" id="GO:0035145">
    <property type="term" value="C:exon-exon junction complex"/>
    <property type="evidence" value="ECO:0007669"/>
    <property type="project" value="TreeGrafter"/>
</dbReference>
<dbReference type="RefSeq" id="XP_034012654.1">
    <property type="nucleotide sequence ID" value="XM_034155230.1"/>
</dbReference>
<gene>
    <name evidence="3" type="ORF">DIURU_002565</name>
</gene>
<organism evidence="3 4">
    <name type="scientific">Diutina rugosa</name>
    <name type="common">Yeast</name>
    <name type="synonym">Candida rugosa</name>
    <dbReference type="NCBI Taxonomy" id="5481"/>
    <lineage>
        <taxon>Eukaryota</taxon>
        <taxon>Fungi</taxon>
        <taxon>Dikarya</taxon>
        <taxon>Ascomycota</taxon>
        <taxon>Saccharomycotina</taxon>
        <taxon>Pichiomycetes</taxon>
        <taxon>Debaryomycetaceae</taxon>
        <taxon>Diutina</taxon>
    </lineage>
</organism>
<dbReference type="EMBL" id="SWFT01000072">
    <property type="protein sequence ID" value="KAA8903137.1"/>
    <property type="molecule type" value="Genomic_DNA"/>
</dbReference>
<dbReference type="InterPro" id="IPR039762">
    <property type="entry name" value="Nmd2/UPF2"/>
</dbReference>
<keyword evidence="4" id="KW-1185">Reference proteome</keyword>
<dbReference type="PANTHER" id="PTHR12839:SF7">
    <property type="entry name" value="REGULATOR OF NONSENSE TRANSCRIPTS 2"/>
    <property type="match status" value="1"/>
</dbReference>
<proteinExistence type="predicted"/>
<dbReference type="AlphaFoldDB" id="A0A642UPX4"/>
<dbReference type="OMA" id="IWPDEDT"/>
<dbReference type="Gene3D" id="1.25.40.180">
    <property type="match status" value="3"/>
</dbReference>
<dbReference type="PANTHER" id="PTHR12839">
    <property type="entry name" value="NONSENSE-MEDIATED MRNA DECAY PROTEIN 2 UP-FRAMESHIFT SUPPRESSOR 2"/>
    <property type="match status" value="1"/>
</dbReference>
<dbReference type="GeneID" id="54781216"/>
<dbReference type="Proteomes" id="UP000449547">
    <property type="component" value="Unassembled WGS sequence"/>
</dbReference>
<dbReference type="SUPFAM" id="SSF48371">
    <property type="entry name" value="ARM repeat"/>
    <property type="match status" value="2"/>
</dbReference>
<dbReference type="OrthoDB" id="27832at2759"/>